<evidence type="ECO:0000259" key="8">
    <source>
        <dbReference type="SMART" id="SM01312"/>
    </source>
</evidence>
<dbReference type="PANTHER" id="PTHR41391">
    <property type="entry name" value="RESTRICTION OF TELOMERE CAPPING PROTEIN 4"/>
    <property type="match status" value="1"/>
</dbReference>
<accession>A0ABN7X3J3</accession>
<comment type="caution">
    <text evidence="9">The sequence shown here is derived from an EMBL/GenBank/DDBJ whole genome shotgun (WGS) entry which is preliminary data.</text>
</comment>
<dbReference type="EMBL" id="CAJVQB010081347">
    <property type="protein sequence ID" value="CAG8845894.1"/>
    <property type="molecule type" value="Genomic_DNA"/>
</dbReference>
<dbReference type="Proteomes" id="UP000789901">
    <property type="component" value="Unassembled WGS sequence"/>
</dbReference>
<dbReference type="Pfam" id="PF14474">
    <property type="entry name" value="RTC4"/>
    <property type="match status" value="1"/>
</dbReference>
<dbReference type="PANTHER" id="PTHR41391:SF1">
    <property type="entry name" value="RESTRICTION OF TELOMERE CAPPING PROTEIN 4"/>
    <property type="match status" value="1"/>
</dbReference>
<protein>
    <recommendedName>
        <fullName evidence="5">Restriction of telomere capping protein 4</fullName>
    </recommendedName>
</protein>
<evidence type="ECO:0000256" key="5">
    <source>
        <dbReference type="ARBA" id="ARBA00015162"/>
    </source>
</evidence>
<sequence>KLKHFLNLKQAYTAYKKFVNQSMPRGSKTKTIKYKIENNIPLGKDSSKKSRWGWISAKIQSILNIDSSAERKTRSALRFVDLLLSENLVTLESLVATKASPDFFKRMSASIKLKFYRRLKRDENAKFEVGDSDDSELESENDCEGNENVIYQHEFCRLHDAEFHIIPDGQQKNYPLTIDFENLPSRVKDMFPELLNIAVGKTKSLFRDLAIDAYNTLGIGAKKPTALMGRFLNFIPGYYGTKGMSVIQSTLSALITSNELTYEMTKPQSPDEYLNEVLVPEAAIRLIAQDRQIGLDEAKKVMEDSVEFGMYVHDIELEDLET</sequence>
<name>A0ABN7X3J3_GIGMA</name>
<proteinExistence type="inferred from homology"/>
<evidence type="ECO:0000256" key="1">
    <source>
        <dbReference type="ARBA" id="ARBA00002738"/>
    </source>
</evidence>
<evidence type="ECO:0000256" key="4">
    <source>
        <dbReference type="ARBA" id="ARBA00009461"/>
    </source>
</evidence>
<reference evidence="9 10" key="1">
    <citation type="submission" date="2021-06" db="EMBL/GenBank/DDBJ databases">
        <authorList>
            <person name="Kallberg Y."/>
            <person name="Tangrot J."/>
            <person name="Rosling A."/>
        </authorList>
    </citation>
    <scope>NUCLEOTIDE SEQUENCE [LARGE SCALE GENOMIC DNA]</scope>
    <source>
        <strain evidence="9 10">120-4 pot B 10/14</strain>
    </source>
</reference>
<keyword evidence="10" id="KW-1185">Reference proteome</keyword>
<feature type="domain" description="Restriction of telomere capping protein 4 C-terminal" evidence="8">
    <location>
        <begin position="197"/>
        <end position="315"/>
    </location>
</feature>
<feature type="non-terminal residue" evidence="9">
    <location>
        <position position="1"/>
    </location>
</feature>
<organism evidence="9 10">
    <name type="scientific">Gigaspora margarita</name>
    <dbReference type="NCBI Taxonomy" id="4874"/>
    <lineage>
        <taxon>Eukaryota</taxon>
        <taxon>Fungi</taxon>
        <taxon>Fungi incertae sedis</taxon>
        <taxon>Mucoromycota</taxon>
        <taxon>Glomeromycotina</taxon>
        <taxon>Glomeromycetes</taxon>
        <taxon>Diversisporales</taxon>
        <taxon>Gigasporaceae</taxon>
        <taxon>Gigaspora</taxon>
    </lineage>
</organism>
<gene>
    <name evidence="9" type="ORF">GMARGA_LOCUS37892</name>
</gene>
<evidence type="ECO:0000313" key="10">
    <source>
        <dbReference type="Proteomes" id="UP000789901"/>
    </source>
</evidence>
<dbReference type="InterPro" id="IPR039024">
    <property type="entry name" value="RTC4"/>
</dbReference>
<dbReference type="SMART" id="SM01312">
    <property type="entry name" value="RTC4"/>
    <property type="match status" value="1"/>
</dbReference>
<evidence type="ECO:0000256" key="7">
    <source>
        <dbReference type="ARBA" id="ARBA00023242"/>
    </source>
</evidence>
<keyword evidence="7" id="KW-0539">Nucleus</keyword>
<comment type="function">
    <text evidence="1">May be involved in a process influencing telomere capping.</text>
</comment>
<dbReference type="InterPro" id="IPR028094">
    <property type="entry name" value="RTC4_C"/>
</dbReference>
<keyword evidence="6" id="KW-0963">Cytoplasm</keyword>
<evidence type="ECO:0000256" key="3">
    <source>
        <dbReference type="ARBA" id="ARBA00004496"/>
    </source>
</evidence>
<evidence type="ECO:0000256" key="6">
    <source>
        <dbReference type="ARBA" id="ARBA00022490"/>
    </source>
</evidence>
<evidence type="ECO:0000313" key="9">
    <source>
        <dbReference type="EMBL" id="CAG8845894.1"/>
    </source>
</evidence>
<evidence type="ECO:0000256" key="2">
    <source>
        <dbReference type="ARBA" id="ARBA00004123"/>
    </source>
</evidence>
<comment type="similarity">
    <text evidence="4">Belongs to the RTC4 family.</text>
</comment>
<comment type="subcellular location">
    <subcellularLocation>
        <location evidence="3">Cytoplasm</location>
    </subcellularLocation>
    <subcellularLocation>
        <location evidence="2">Nucleus</location>
    </subcellularLocation>
</comment>